<dbReference type="CTD" id="78774629"/>
<accession>A0A6A5GXD4</accession>
<dbReference type="AlphaFoldDB" id="A0A6A5GXD4"/>
<comment type="caution">
    <text evidence="2">The sequence shown here is derived from an EMBL/GenBank/DDBJ whole genome shotgun (WGS) entry which is preliminary data.</text>
</comment>
<proteinExistence type="predicted"/>
<feature type="compositionally biased region" description="Polar residues" evidence="1">
    <location>
        <begin position="33"/>
        <end position="49"/>
    </location>
</feature>
<reference evidence="2 3" key="1">
    <citation type="submission" date="2019-12" db="EMBL/GenBank/DDBJ databases">
        <title>Chromosome-level assembly of the Caenorhabditis remanei genome.</title>
        <authorList>
            <person name="Teterina A.A."/>
            <person name="Willis J.H."/>
            <person name="Phillips P.C."/>
        </authorList>
    </citation>
    <scope>NUCLEOTIDE SEQUENCE [LARGE SCALE GENOMIC DNA]</scope>
    <source>
        <strain evidence="2 3">PX506</strain>
        <tissue evidence="2">Whole organism</tissue>
    </source>
</reference>
<dbReference type="GeneID" id="78774629"/>
<dbReference type="Proteomes" id="UP000483820">
    <property type="component" value="Chromosome III"/>
</dbReference>
<protein>
    <submittedName>
        <fullName evidence="2">Uncharacterized protein</fullName>
    </submittedName>
</protein>
<evidence type="ECO:0000313" key="2">
    <source>
        <dbReference type="EMBL" id="KAF1760110.1"/>
    </source>
</evidence>
<feature type="compositionally biased region" description="Basic and acidic residues" evidence="1">
    <location>
        <begin position="53"/>
        <end position="66"/>
    </location>
</feature>
<gene>
    <name evidence="2" type="ORF">GCK72_008356</name>
</gene>
<dbReference type="KEGG" id="crq:GCK72_008356"/>
<organism evidence="2 3">
    <name type="scientific">Caenorhabditis remanei</name>
    <name type="common">Caenorhabditis vulgaris</name>
    <dbReference type="NCBI Taxonomy" id="31234"/>
    <lineage>
        <taxon>Eukaryota</taxon>
        <taxon>Metazoa</taxon>
        <taxon>Ecdysozoa</taxon>
        <taxon>Nematoda</taxon>
        <taxon>Chromadorea</taxon>
        <taxon>Rhabditida</taxon>
        <taxon>Rhabditina</taxon>
        <taxon>Rhabditomorpha</taxon>
        <taxon>Rhabditoidea</taxon>
        <taxon>Rhabditidae</taxon>
        <taxon>Peloderinae</taxon>
        <taxon>Caenorhabditis</taxon>
    </lineage>
</organism>
<feature type="region of interest" description="Disordered" evidence="1">
    <location>
        <begin position="28"/>
        <end position="74"/>
    </location>
</feature>
<evidence type="ECO:0000313" key="3">
    <source>
        <dbReference type="Proteomes" id="UP000483820"/>
    </source>
</evidence>
<name>A0A6A5GXD4_CAERE</name>
<dbReference type="RefSeq" id="XP_053586362.1">
    <property type="nucleotide sequence ID" value="XM_053726785.1"/>
</dbReference>
<evidence type="ECO:0000256" key="1">
    <source>
        <dbReference type="SAM" id="MobiDB-lite"/>
    </source>
</evidence>
<dbReference type="EMBL" id="WUAV01000003">
    <property type="protein sequence ID" value="KAF1760110.1"/>
    <property type="molecule type" value="Genomic_DNA"/>
</dbReference>
<sequence>MKTASKRSEPLLVVLLIPFNELESIDIPPAADASTTSEDVPQDISSQGYLNVHESEDPEMRFSKDSDSEDVGVE</sequence>